<comment type="caution">
    <text evidence="1">The sequence shown here is derived from an EMBL/GenBank/DDBJ whole genome shotgun (WGS) entry which is preliminary data.</text>
</comment>
<proteinExistence type="predicted"/>
<dbReference type="EMBL" id="CAJNOH010007135">
    <property type="protein sequence ID" value="CAF1450439.1"/>
    <property type="molecule type" value="Genomic_DNA"/>
</dbReference>
<sequence length="32" mass="3927">MNVEAPHYFRNRVVYGSIYISDRYQLSYRNQS</sequence>
<keyword evidence="4" id="KW-1185">Reference proteome</keyword>
<evidence type="ECO:0000313" key="2">
    <source>
        <dbReference type="EMBL" id="CAF1638771.1"/>
    </source>
</evidence>
<evidence type="ECO:0000313" key="3">
    <source>
        <dbReference type="Proteomes" id="UP000663854"/>
    </source>
</evidence>
<gene>
    <name evidence="2" type="ORF">JXQ802_LOCUS52880</name>
    <name evidence="1" type="ORF">PYM288_LOCUS36525</name>
</gene>
<dbReference type="Proteomes" id="UP000663854">
    <property type="component" value="Unassembled WGS sequence"/>
</dbReference>
<dbReference type="AlphaFoldDB" id="A0A815PKC2"/>
<organism evidence="1 3">
    <name type="scientific">Rotaria sordida</name>
    <dbReference type="NCBI Taxonomy" id="392033"/>
    <lineage>
        <taxon>Eukaryota</taxon>
        <taxon>Metazoa</taxon>
        <taxon>Spiralia</taxon>
        <taxon>Gnathifera</taxon>
        <taxon>Rotifera</taxon>
        <taxon>Eurotatoria</taxon>
        <taxon>Bdelloidea</taxon>
        <taxon>Philodinida</taxon>
        <taxon>Philodinidae</taxon>
        <taxon>Rotaria</taxon>
    </lineage>
</organism>
<dbReference type="Proteomes" id="UP000663870">
    <property type="component" value="Unassembled WGS sequence"/>
</dbReference>
<protein>
    <submittedName>
        <fullName evidence="1">Uncharacterized protein</fullName>
    </submittedName>
</protein>
<feature type="non-terminal residue" evidence="1">
    <location>
        <position position="1"/>
    </location>
</feature>
<evidence type="ECO:0000313" key="1">
    <source>
        <dbReference type="EMBL" id="CAF1450439.1"/>
    </source>
</evidence>
<accession>A0A815PKC2</accession>
<name>A0A815PKC2_9BILA</name>
<reference evidence="1" key="1">
    <citation type="submission" date="2021-02" db="EMBL/GenBank/DDBJ databases">
        <authorList>
            <person name="Nowell W R."/>
        </authorList>
    </citation>
    <scope>NUCLEOTIDE SEQUENCE</scope>
</reference>
<evidence type="ECO:0000313" key="4">
    <source>
        <dbReference type="Proteomes" id="UP000663870"/>
    </source>
</evidence>
<dbReference type="EMBL" id="CAJNOL010008768">
    <property type="protein sequence ID" value="CAF1638771.1"/>
    <property type="molecule type" value="Genomic_DNA"/>
</dbReference>